<dbReference type="RefSeq" id="WP_183340522.1">
    <property type="nucleotide sequence ID" value="NZ_JACHNU010000001.1"/>
</dbReference>
<sequence>MPDVALISPYPSPRERHGGRSGVAAYGAALAQALSRRGAEVTVIAPQETDAPERARDGAVTVVRPYRRGPGALLRAARAARATGAPVTHVQHELFLYGGPSSVPALPAALHALGDPVVTMHHVVDPASVDDDFVRLHRVRAPRLVARGGLAAVQRAIRRRAGAVIVHEPAFAEIVPDAAVVPHGMPPQRPATGTERAAARAELSLDDRLVVLCFGFLAPYKGLELALEAAALAGPEVQLVVAGGEHPRLAEAGDGYARELRARGPHARFTGRVPEAQVASWFAAADVAMFPYPRPFASSGPLALALGHGTPVLLSQALARCTAAPLALTAPPTAPELAERLRALAADRDGLEPLRARAADFAAGRAWPAVADRHLELYEEVRRAERPARRRLRAA</sequence>
<dbReference type="Pfam" id="PF13692">
    <property type="entry name" value="Glyco_trans_1_4"/>
    <property type="match status" value="1"/>
</dbReference>
<evidence type="ECO:0000256" key="1">
    <source>
        <dbReference type="ARBA" id="ARBA00022676"/>
    </source>
</evidence>
<proteinExistence type="predicted"/>
<keyword evidence="2 4" id="KW-0808">Transferase</keyword>
<evidence type="ECO:0000313" key="4">
    <source>
        <dbReference type="EMBL" id="MBB4661936.1"/>
    </source>
</evidence>
<feature type="domain" description="Glycosyltransferase subfamily 4-like N-terminal" evidence="3">
    <location>
        <begin position="21"/>
        <end position="177"/>
    </location>
</feature>
<keyword evidence="5" id="KW-1185">Reference proteome</keyword>
<protein>
    <submittedName>
        <fullName evidence="4">Glycosyltransferase involved in cell wall biosynthesis</fullName>
    </submittedName>
</protein>
<reference evidence="4 5" key="1">
    <citation type="submission" date="2020-08" db="EMBL/GenBank/DDBJ databases">
        <title>Genomic Encyclopedia of Archaeal and Bacterial Type Strains, Phase II (KMG-II): from individual species to whole genera.</title>
        <authorList>
            <person name="Goeker M."/>
        </authorList>
    </citation>
    <scope>NUCLEOTIDE SEQUENCE [LARGE SCALE GENOMIC DNA]</scope>
    <source>
        <strain evidence="4 5">DSM 23288</strain>
    </source>
</reference>
<keyword evidence="1" id="KW-0328">Glycosyltransferase</keyword>
<dbReference type="EMBL" id="JACHNU010000001">
    <property type="protein sequence ID" value="MBB4661936.1"/>
    <property type="molecule type" value="Genomic_DNA"/>
</dbReference>
<dbReference type="Gene3D" id="3.40.50.2000">
    <property type="entry name" value="Glycogen Phosphorylase B"/>
    <property type="match status" value="2"/>
</dbReference>
<dbReference type="PANTHER" id="PTHR45947:SF3">
    <property type="entry name" value="SULFOQUINOVOSYL TRANSFERASE SQD2"/>
    <property type="match status" value="1"/>
</dbReference>
<dbReference type="PANTHER" id="PTHR45947">
    <property type="entry name" value="SULFOQUINOVOSYL TRANSFERASE SQD2"/>
    <property type="match status" value="1"/>
</dbReference>
<dbReference type="GO" id="GO:0016758">
    <property type="term" value="F:hexosyltransferase activity"/>
    <property type="evidence" value="ECO:0007669"/>
    <property type="project" value="TreeGrafter"/>
</dbReference>
<dbReference type="Proteomes" id="UP000585272">
    <property type="component" value="Unassembled WGS sequence"/>
</dbReference>
<gene>
    <name evidence="4" type="ORF">BDZ31_001509</name>
</gene>
<dbReference type="InterPro" id="IPR028098">
    <property type="entry name" value="Glyco_trans_4-like_N"/>
</dbReference>
<dbReference type="InterPro" id="IPR050194">
    <property type="entry name" value="Glycosyltransferase_grp1"/>
</dbReference>
<comment type="caution">
    <text evidence="4">The sequence shown here is derived from an EMBL/GenBank/DDBJ whole genome shotgun (WGS) entry which is preliminary data.</text>
</comment>
<dbReference type="Pfam" id="PF13439">
    <property type="entry name" value="Glyco_transf_4"/>
    <property type="match status" value="1"/>
</dbReference>
<evidence type="ECO:0000256" key="2">
    <source>
        <dbReference type="ARBA" id="ARBA00022679"/>
    </source>
</evidence>
<evidence type="ECO:0000313" key="5">
    <source>
        <dbReference type="Proteomes" id="UP000585272"/>
    </source>
</evidence>
<evidence type="ECO:0000259" key="3">
    <source>
        <dbReference type="Pfam" id="PF13439"/>
    </source>
</evidence>
<dbReference type="AlphaFoldDB" id="A0A840IAT2"/>
<dbReference type="GO" id="GO:1901137">
    <property type="term" value="P:carbohydrate derivative biosynthetic process"/>
    <property type="evidence" value="ECO:0007669"/>
    <property type="project" value="UniProtKB-ARBA"/>
</dbReference>
<name>A0A840IAT2_9ACTN</name>
<accession>A0A840IAT2</accession>
<organism evidence="4 5">
    <name type="scientific">Conexibacter arvalis</name>
    <dbReference type="NCBI Taxonomy" id="912552"/>
    <lineage>
        <taxon>Bacteria</taxon>
        <taxon>Bacillati</taxon>
        <taxon>Actinomycetota</taxon>
        <taxon>Thermoleophilia</taxon>
        <taxon>Solirubrobacterales</taxon>
        <taxon>Conexibacteraceae</taxon>
        <taxon>Conexibacter</taxon>
    </lineage>
</organism>
<dbReference type="SUPFAM" id="SSF53756">
    <property type="entry name" value="UDP-Glycosyltransferase/glycogen phosphorylase"/>
    <property type="match status" value="1"/>
</dbReference>